<accession>A0A4P9YCZ1</accession>
<dbReference type="Proteomes" id="UP000281549">
    <property type="component" value="Unassembled WGS sequence"/>
</dbReference>
<evidence type="ECO:0000313" key="1">
    <source>
        <dbReference type="EMBL" id="RKP17253.1"/>
    </source>
</evidence>
<gene>
    <name evidence="1" type="ORF">ROZALSC1DRAFT_24387</name>
</gene>
<name>A0A4P9YCZ1_ROZAC</name>
<protein>
    <submittedName>
        <fullName evidence="1">Uncharacterized protein</fullName>
    </submittedName>
</protein>
<proteinExistence type="predicted"/>
<reference evidence="2" key="1">
    <citation type="journal article" date="2018" name="Nat. Microbiol.">
        <title>Leveraging single-cell genomics to expand the fungal tree of life.</title>
        <authorList>
            <person name="Ahrendt S.R."/>
            <person name="Quandt C.A."/>
            <person name="Ciobanu D."/>
            <person name="Clum A."/>
            <person name="Salamov A."/>
            <person name="Andreopoulos B."/>
            <person name="Cheng J.F."/>
            <person name="Woyke T."/>
            <person name="Pelin A."/>
            <person name="Henrissat B."/>
            <person name="Reynolds N.K."/>
            <person name="Benny G.L."/>
            <person name="Smith M.E."/>
            <person name="James T.Y."/>
            <person name="Grigoriev I.V."/>
        </authorList>
    </citation>
    <scope>NUCLEOTIDE SEQUENCE [LARGE SCALE GENOMIC DNA]</scope>
    <source>
        <strain evidence="2">CSF55</strain>
    </source>
</reference>
<evidence type="ECO:0000313" key="2">
    <source>
        <dbReference type="Proteomes" id="UP000281549"/>
    </source>
</evidence>
<dbReference type="AlphaFoldDB" id="A0A4P9YCZ1"/>
<sequence>MRMVASYWDYMLGLVAIWTRCFQKWWAVKYELLESLVLRHSSRDGWRFEFFGDGIPYFSGGGAFHKSSYDLVAHAVHYTVVDKSAFSRITFSNTHKEFSRFGKSKISFLQSADTEVVLYDSDCGVSAILFHRKESAIPEIKQRKHWTNSFKVDSIKYSSFHIHRLQRNKFQGIGRFQRLQINRCR</sequence>
<dbReference type="EMBL" id="ML005941">
    <property type="protein sequence ID" value="RKP17253.1"/>
    <property type="molecule type" value="Genomic_DNA"/>
</dbReference>
<organism evidence="1 2">
    <name type="scientific">Rozella allomycis (strain CSF55)</name>
    <dbReference type="NCBI Taxonomy" id="988480"/>
    <lineage>
        <taxon>Eukaryota</taxon>
        <taxon>Fungi</taxon>
        <taxon>Fungi incertae sedis</taxon>
        <taxon>Cryptomycota</taxon>
        <taxon>Cryptomycota incertae sedis</taxon>
        <taxon>Rozella</taxon>
    </lineage>
</organism>